<feature type="region of interest" description="Disordered" evidence="1">
    <location>
        <begin position="1"/>
        <end position="43"/>
    </location>
</feature>
<accession>A0A1I7XQ38</accession>
<evidence type="ECO:0000313" key="2">
    <source>
        <dbReference type="Proteomes" id="UP000095283"/>
    </source>
</evidence>
<proteinExistence type="predicted"/>
<dbReference type="AlphaFoldDB" id="A0A1I7XQ38"/>
<keyword evidence="2" id="KW-1185">Reference proteome</keyword>
<reference evidence="3" key="1">
    <citation type="submission" date="2016-11" db="UniProtKB">
        <authorList>
            <consortium name="WormBaseParasite"/>
        </authorList>
    </citation>
    <scope>IDENTIFICATION</scope>
</reference>
<organism evidence="2 3">
    <name type="scientific">Heterorhabditis bacteriophora</name>
    <name type="common">Entomopathogenic nematode worm</name>
    <dbReference type="NCBI Taxonomy" id="37862"/>
    <lineage>
        <taxon>Eukaryota</taxon>
        <taxon>Metazoa</taxon>
        <taxon>Ecdysozoa</taxon>
        <taxon>Nematoda</taxon>
        <taxon>Chromadorea</taxon>
        <taxon>Rhabditida</taxon>
        <taxon>Rhabditina</taxon>
        <taxon>Rhabditomorpha</taxon>
        <taxon>Strongyloidea</taxon>
        <taxon>Heterorhabditidae</taxon>
        <taxon>Heterorhabditis</taxon>
    </lineage>
</organism>
<evidence type="ECO:0000313" key="3">
    <source>
        <dbReference type="WBParaSite" id="Hba_19856"/>
    </source>
</evidence>
<feature type="compositionally biased region" description="Polar residues" evidence="1">
    <location>
        <begin position="1"/>
        <end position="30"/>
    </location>
</feature>
<name>A0A1I7XQ38_HETBA</name>
<protein>
    <submittedName>
        <fullName evidence="3">Uncharacterized protein</fullName>
    </submittedName>
</protein>
<dbReference type="WBParaSite" id="Hba_19856">
    <property type="protein sequence ID" value="Hba_19856"/>
    <property type="gene ID" value="Hba_19856"/>
</dbReference>
<dbReference type="Proteomes" id="UP000095283">
    <property type="component" value="Unplaced"/>
</dbReference>
<sequence length="73" mass="7952">MLSNGSPEQATLVNGNGCANGTISHPSHTITYPDEPSSFDPSEMRNEVDQLSQQISYDQGNIIEFNNTVVSEH</sequence>
<evidence type="ECO:0000256" key="1">
    <source>
        <dbReference type="SAM" id="MobiDB-lite"/>
    </source>
</evidence>